<evidence type="ECO:0000256" key="1">
    <source>
        <dbReference type="SAM" id="MobiDB-lite"/>
    </source>
</evidence>
<feature type="compositionally biased region" description="Gly residues" evidence="1">
    <location>
        <begin position="1"/>
        <end position="10"/>
    </location>
</feature>
<evidence type="ECO:0000313" key="2">
    <source>
        <dbReference type="Proteomes" id="UP000095282"/>
    </source>
</evidence>
<feature type="region of interest" description="Disordered" evidence="1">
    <location>
        <begin position="72"/>
        <end position="110"/>
    </location>
</feature>
<feature type="region of interest" description="Disordered" evidence="1">
    <location>
        <begin position="1"/>
        <end position="49"/>
    </location>
</feature>
<dbReference type="WBParaSite" id="Csp11.Scaffold611.g5856.t1">
    <property type="protein sequence ID" value="Csp11.Scaffold611.g5856.t1"/>
    <property type="gene ID" value="Csp11.Scaffold611.g5856"/>
</dbReference>
<dbReference type="Proteomes" id="UP000095282">
    <property type="component" value="Unplaced"/>
</dbReference>
<name>A0A1I7TH19_9PELO</name>
<evidence type="ECO:0000313" key="3">
    <source>
        <dbReference type="WBParaSite" id="Csp11.Scaffold611.g5856.t1"/>
    </source>
</evidence>
<dbReference type="AlphaFoldDB" id="A0A1I7TH19"/>
<feature type="compositionally biased region" description="Low complexity" evidence="1">
    <location>
        <begin position="158"/>
        <end position="198"/>
    </location>
</feature>
<sequence>MASSSGGGKRGPPFGSLKKSQEKRQKKGEESEDDDETWITSEKFEAKEDKEMEKVRLFVEISEIQKNRIPNSIFQNPSMQKSNYLEKAEAPVEEPKVEEPKAESPELMYVEGEGLTEEEIEKRWAHEPHKVSRFKYVNPPNVPILIEDMDGRLYDPNVVAPEAEASSSEASAVEAPGTEASSAEASVAEAPAAEAPAARIPQHVNLEETEFRPASGTPPIVNQPQPLPVGQPAVVPPPQQQKSFWSSSCNPCKK</sequence>
<keyword evidence="2" id="KW-1185">Reference proteome</keyword>
<proteinExistence type="predicted"/>
<feature type="compositionally biased region" description="Pro residues" evidence="1">
    <location>
        <begin position="225"/>
        <end position="239"/>
    </location>
</feature>
<protein>
    <submittedName>
        <fullName evidence="3">DUF4604 domain-containing protein</fullName>
    </submittedName>
</protein>
<feature type="region of interest" description="Disordered" evidence="1">
    <location>
        <begin position="157"/>
        <end position="254"/>
    </location>
</feature>
<feature type="compositionally biased region" description="Polar residues" evidence="1">
    <location>
        <begin position="242"/>
        <end position="254"/>
    </location>
</feature>
<feature type="compositionally biased region" description="Basic and acidic residues" evidence="1">
    <location>
        <begin position="84"/>
        <end position="104"/>
    </location>
</feature>
<feature type="compositionally biased region" description="Basic and acidic residues" evidence="1">
    <location>
        <begin position="19"/>
        <end position="29"/>
    </location>
</feature>
<accession>A0A1I7TH19</accession>
<organism evidence="2 3">
    <name type="scientific">Caenorhabditis tropicalis</name>
    <dbReference type="NCBI Taxonomy" id="1561998"/>
    <lineage>
        <taxon>Eukaryota</taxon>
        <taxon>Metazoa</taxon>
        <taxon>Ecdysozoa</taxon>
        <taxon>Nematoda</taxon>
        <taxon>Chromadorea</taxon>
        <taxon>Rhabditida</taxon>
        <taxon>Rhabditina</taxon>
        <taxon>Rhabditomorpha</taxon>
        <taxon>Rhabditoidea</taxon>
        <taxon>Rhabditidae</taxon>
        <taxon>Peloderinae</taxon>
        <taxon>Caenorhabditis</taxon>
    </lineage>
</organism>
<feature type="compositionally biased region" description="Polar residues" evidence="1">
    <location>
        <begin position="72"/>
        <end position="83"/>
    </location>
</feature>
<reference evidence="3" key="1">
    <citation type="submission" date="2016-11" db="UniProtKB">
        <authorList>
            <consortium name="WormBaseParasite"/>
        </authorList>
    </citation>
    <scope>IDENTIFICATION</scope>
</reference>